<dbReference type="AlphaFoldDB" id="A0AAW7Y163"/>
<proteinExistence type="predicted"/>
<dbReference type="Pfam" id="PF07120">
    <property type="entry name" value="DUF1376"/>
    <property type="match status" value="1"/>
</dbReference>
<dbReference type="EMBL" id="JAUOPJ010000021">
    <property type="protein sequence ID" value="MDO6458873.1"/>
    <property type="molecule type" value="Genomic_DNA"/>
</dbReference>
<comment type="caution">
    <text evidence="2">The sequence shown here is derived from an EMBL/GenBank/DDBJ whole genome shotgun (WGS) entry which is preliminary data.</text>
</comment>
<sequence>MKHGSDWYKRDPQSYLGGVQGLSAKEHAVYSVVLDLIYAHGGSVNNDPRWVAGWISDMGAAAVRKAIESLVERGKLMLEGDQISQKRAKAEAKTKETLKEIARKNGEKGGKKSAELRVKNNKNNNLDEVPAKAEGQADKIREDENIGGGGTRVHEGPHNSGWKSLDREILLTAIGADPVSGMVGPCGRAIGGISDMLIAEAWFDDLKLTQDEIVHVIREVMKSKFDGPPSTFKYFDKAMQRFAGIKIRPALAPHEGGQNERHIENRNLNAGRATGGVSAAGQAHQNLIGAFARAVSDQQ</sequence>
<protein>
    <submittedName>
        <fullName evidence="2">DUF1376 domain-containing protein</fullName>
    </submittedName>
</protein>
<gene>
    <name evidence="2" type="ORF">Q4494_17460</name>
</gene>
<organism evidence="2 3">
    <name type="scientific">Celeribacter halophilus</name>
    <dbReference type="NCBI Taxonomy" id="576117"/>
    <lineage>
        <taxon>Bacteria</taxon>
        <taxon>Pseudomonadati</taxon>
        <taxon>Pseudomonadota</taxon>
        <taxon>Alphaproteobacteria</taxon>
        <taxon>Rhodobacterales</taxon>
        <taxon>Roseobacteraceae</taxon>
        <taxon>Celeribacter</taxon>
    </lineage>
</organism>
<dbReference type="RefSeq" id="WP_303495115.1">
    <property type="nucleotide sequence ID" value="NZ_JAUOPJ010000021.1"/>
</dbReference>
<dbReference type="Proteomes" id="UP001169823">
    <property type="component" value="Unassembled WGS sequence"/>
</dbReference>
<name>A0AAW7Y163_9RHOB</name>
<evidence type="ECO:0000256" key="1">
    <source>
        <dbReference type="SAM" id="MobiDB-lite"/>
    </source>
</evidence>
<feature type="region of interest" description="Disordered" evidence="1">
    <location>
        <begin position="142"/>
        <end position="161"/>
    </location>
</feature>
<accession>A0AAW7Y163</accession>
<evidence type="ECO:0000313" key="3">
    <source>
        <dbReference type="Proteomes" id="UP001169823"/>
    </source>
</evidence>
<reference evidence="2" key="1">
    <citation type="submission" date="2023-07" db="EMBL/GenBank/DDBJ databases">
        <title>Genome content predicts the carbon catabolic preferences of heterotrophic bacteria.</title>
        <authorList>
            <person name="Gralka M."/>
        </authorList>
    </citation>
    <scope>NUCLEOTIDE SEQUENCE</scope>
    <source>
        <strain evidence="2">I2M02</strain>
    </source>
</reference>
<evidence type="ECO:0000313" key="2">
    <source>
        <dbReference type="EMBL" id="MDO6458873.1"/>
    </source>
</evidence>
<dbReference type="InterPro" id="IPR010781">
    <property type="entry name" value="DUF1376"/>
</dbReference>